<keyword evidence="3" id="KW-1185">Reference proteome</keyword>
<protein>
    <submittedName>
        <fullName evidence="2">Uncharacterized protein</fullName>
    </submittedName>
</protein>
<dbReference type="AlphaFoldDB" id="A0AAE0NQC9"/>
<accession>A0AAE0NQC9</accession>
<feature type="region of interest" description="Disordered" evidence="1">
    <location>
        <begin position="1"/>
        <end position="60"/>
    </location>
</feature>
<comment type="caution">
    <text evidence="2">The sequence shown here is derived from an EMBL/GenBank/DDBJ whole genome shotgun (WGS) entry which is preliminary data.</text>
</comment>
<sequence>MASQPLSRPPCSKGAKDLPHANDSSSGMNEDCVPSSDDESLSTASSSPVPSGQAREEPPAPARIRLVEAWSDYYAAIGVAPDARFRTIRRMVTHRLQFGLVRGAWAWYDPARFIIIARGIQILTPEERPEYDRLRDEYLTSLGDLSDPATLEKLRSNAEANVRAISGHPLGQKLKKLGDDWDAANRVVVSLKELRHETALLSKSENVNDRNLAEARRQSLAVNRALKEGLWQKIETTIDEIEARIDYV</sequence>
<evidence type="ECO:0000256" key="1">
    <source>
        <dbReference type="SAM" id="MobiDB-lite"/>
    </source>
</evidence>
<name>A0AAE0NQC9_9PEZI</name>
<dbReference type="Proteomes" id="UP001285441">
    <property type="component" value="Unassembled WGS sequence"/>
</dbReference>
<organism evidence="2 3">
    <name type="scientific">Podospora didyma</name>
    <dbReference type="NCBI Taxonomy" id="330526"/>
    <lineage>
        <taxon>Eukaryota</taxon>
        <taxon>Fungi</taxon>
        <taxon>Dikarya</taxon>
        <taxon>Ascomycota</taxon>
        <taxon>Pezizomycotina</taxon>
        <taxon>Sordariomycetes</taxon>
        <taxon>Sordariomycetidae</taxon>
        <taxon>Sordariales</taxon>
        <taxon>Podosporaceae</taxon>
        <taxon>Podospora</taxon>
    </lineage>
</organism>
<dbReference type="EMBL" id="JAULSW010000004">
    <property type="protein sequence ID" value="KAK3385634.1"/>
    <property type="molecule type" value="Genomic_DNA"/>
</dbReference>
<evidence type="ECO:0000313" key="3">
    <source>
        <dbReference type="Proteomes" id="UP001285441"/>
    </source>
</evidence>
<evidence type="ECO:0000313" key="2">
    <source>
        <dbReference type="EMBL" id="KAK3385634.1"/>
    </source>
</evidence>
<reference evidence="2" key="2">
    <citation type="submission" date="2023-06" db="EMBL/GenBank/DDBJ databases">
        <authorList>
            <consortium name="Lawrence Berkeley National Laboratory"/>
            <person name="Haridas S."/>
            <person name="Hensen N."/>
            <person name="Bonometti L."/>
            <person name="Westerberg I."/>
            <person name="Brannstrom I.O."/>
            <person name="Guillou S."/>
            <person name="Cros-Aarteil S."/>
            <person name="Calhoun S."/>
            <person name="Kuo A."/>
            <person name="Mondo S."/>
            <person name="Pangilinan J."/>
            <person name="Riley R."/>
            <person name="LaButti K."/>
            <person name="Andreopoulos B."/>
            <person name="Lipzen A."/>
            <person name="Chen C."/>
            <person name="Yanf M."/>
            <person name="Daum C."/>
            <person name="Ng V."/>
            <person name="Clum A."/>
            <person name="Steindorff A."/>
            <person name="Ohm R."/>
            <person name="Martin F."/>
            <person name="Silar P."/>
            <person name="Natvig D."/>
            <person name="Lalanne C."/>
            <person name="Gautier V."/>
            <person name="Ament-velasquez S.L."/>
            <person name="Kruys A."/>
            <person name="Hutchinson M.I."/>
            <person name="Powell A.J."/>
            <person name="Barry K."/>
            <person name="Miller A.N."/>
            <person name="Grigoriev I.V."/>
            <person name="Debuchy R."/>
            <person name="Gladieux P."/>
            <person name="Thoren M.H."/>
            <person name="Johannesson H."/>
        </authorList>
    </citation>
    <scope>NUCLEOTIDE SEQUENCE</scope>
    <source>
        <strain evidence="2">CBS 232.78</strain>
    </source>
</reference>
<proteinExistence type="predicted"/>
<feature type="compositionally biased region" description="Low complexity" evidence="1">
    <location>
        <begin position="41"/>
        <end position="51"/>
    </location>
</feature>
<reference evidence="2" key="1">
    <citation type="journal article" date="2023" name="Mol. Phylogenet. Evol.">
        <title>Genome-scale phylogeny and comparative genomics of the fungal order Sordariales.</title>
        <authorList>
            <person name="Hensen N."/>
            <person name="Bonometti L."/>
            <person name="Westerberg I."/>
            <person name="Brannstrom I.O."/>
            <person name="Guillou S."/>
            <person name="Cros-Aarteil S."/>
            <person name="Calhoun S."/>
            <person name="Haridas S."/>
            <person name="Kuo A."/>
            <person name="Mondo S."/>
            <person name="Pangilinan J."/>
            <person name="Riley R."/>
            <person name="LaButti K."/>
            <person name="Andreopoulos B."/>
            <person name="Lipzen A."/>
            <person name="Chen C."/>
            <person name="Yan M."/>
            <person name="Daum C."/>
            <person name="Ng V."/>
            <person name="Clum A."/>
            <person name="Steindorff A."/>
            <person name="Ohm R.A."/>
            <person name="Martin F."/>
            <person name="Silar P."/>
            <person name="Natvig D.O."/>
            <person name="Lalanne C."/>
            <person name="Gautier V."/>
            <person name="Ament-Velasquez S.L."/>
            <person name="Kruys A."/>
            <person name="Hutchinson M.I."/>
            <person name="Powell A.J."/>
            <person name="Barry K."/>
            <person name="Miller A.N."/>
            <person name="Grigoriev I.V."/>
            <person name="Debuchy R."/>
            <person name="Gladieux P."/>
            <person name="Hiltunen Thoren M."/>
            <person name="Johannesson H."/>
        </authorList>
    </citation>
    <scope>NUCLEOTIDE SEQUENCE</scope>
    <source>
        <strain evidence="2">CBS 232.78</strain>
    </source>
</reference>
<gene>
    <name evidence="2" type="ORF">B0H63DRAFT_449659</name>
</gene>